<protein>
    <submittedName>
        <fullName evidence="2">Uncharacterized protein</fullName>
    </submittedName>
</protein>
<feature type="region of interest" description="Disordered" evidence="1">
    <location>
        <begin position="451"/>
        <end position="478"/>
    </location>
</feature>
<accession>A0ABN9QYB3</accession>
<dbReference type="PANTHER" id="PTHR13132:SF29">
    <property type="entry name" value="ALPHA-(1,6)-FUCOSYLTRANSFERASE"/>
    <property type="match status" value="1"/>
</dbReference>
<dbReference type="Proteomes" id="UP001189429">
    <property type="component" value="Unassembled WGS sequence"/>
</dbReference>
<evidence type="ECO:0000256" key="1">
    <source>
        <dbReference type="SAM" id="MobiDB-lite"/>
    </source>
</evidence>
<sequence>MLPGASRGNAGRKLEVLEARTLARTMCSSRACSGCVVCIFVSLYMLWPLLQGSSGYDEAPPLLLLSQPRGAAGGAAPRLWDAALRCNLDICRAHDPKTTPRLFINEFTGGAGNRLKNIICGMGAAVANGMNFGGVVARASGGISVHGKPWPMIVDGFLGQNFYNNTFIGRHLMWKFVKDRSVREVKNLHALAQNRSSMQPSDNVYLNKCEFSSGDDVARFLTPSLQAELTLTLSKRSLVFAQGRLAVAVHLRRGDRWKAPAHKHGDDVLLSTDASAEDAYYYGLIDIIRRAEPLAEVHAWSSLSGNWTSADFDGYRSRGVQVHLDADSDGDAEELINCWAQWTQAHVFLSARSTMSMVAVMLNPNCVVLAPAGFDNARVPPRWMFGKPTPEKRLAACIRQVWQPAADTTRDGQVRAPSAAAPHRAEASEAAPGRAGKPLADPALAQALAVPARAEAPRPAPEEVAGSPRPPSAKEGLASTRVRLQNHYYRHEQSRRDRAAGERSSACARHEEDPLFTAGLDQSRYPWHPAVRERRRPSVLWGTAHAQKAIWDHQHPADCSRAIFMQWTHHRAGIGATLHVMSRALAYAMRLGRVFVFAKKDRYLMWRDRNFCPDAPAWECWFLPVAGCAARPEATLNVSYEDLKAAGEELARSHPHEDAHSLEVPPQFRGALSNCSPVRRDAWFHWWRAQAMTYVIRFNEKTRGQVDRLAAEVLQLRRLGGQAAATAAPRITSLEPGSVSLHVRHGDKGREMKLVAFKEYLQLAERLAEGDQDLQVMNQGTTFDYPHCTVADPPDTFRRRVMFVSTEDQQVIDEALNSTGLVRNAWDVAYVETERKNTCVFCQRGDKGVEREVLESLLNLELALQADAWIGTLRSNWCRLIDELRMTIGAKAGSPYLNLPSGDHAIPDW</sequence>
<dbReference type="EMBL" id="CAUYUJ010004889">
    <property type="protein sequence ID" value="CAK0811379.1"/>
    <property type="molecule type" value="Genomic_DNA"/>
</dbReference>
<dbReference type="PANTHER" id="PTHR13132">
    <property type="entry name" value="ALPHA- 1,6 -FUCOSYLTRANSFERASE"/>
    <property type="match status" value="1"/>
</dbReference>
<keyword evidence="3" id="KW-1185">Reference proteome</keyword>
<gene>
    <name evidence="2" type="ORF">PCOR1329_LOCUS16007</name>
</gene>
<reference evidence="2" key="1">
    <citation type="submission" date="2023-10" db="EMBL/GenBank/DDBJ databases">
        <authorList>
            <person name="Chen Y."/>
            <person name="Shah S."/>
            <person name="Dougan E. K."/>
            <person name="Thang M."/>
            <person name="Chan C."/>
        </authorList>
    </citation>
    <scope>NUCLEOTIDE SEQUENCE [LARGE SCALE GENOMIC DNA]</scope>
</reference>
<feature type="region of interest" description="Disordered" evidence="1">
    <location>
        <begin position="405"/>
        <end position="438"/>
    </location>
</feature>
<organism evidence="2 3">
    <name type="scientific">Prorocentrum cordatum</name>
    <dbReference type="NCBI Taxonomy" id="2364126"/>
    <lineage>
        <taxon>Eukaryota</taxon>
        <taxon>Sar</taxon>
        <taxon>Alveolata</taxon>
        <taxon>Dinophyceae</taxon>
        <taxon>Prorocentrales</taxon>
        <taxon>Prorocentraceae</taxon>
        <taxon>Prorocentrum</taxon>
    </lineage>
</organism>
<proteinExistence type="predicted"/>
<comment type="caution">
    <text evidence="2">The sequence shown here is derived from an EMBL/GenBank/DDBJ whole genome shotgun (WGS) entry which is preliminary data.</text>
</comment>
<evidence type="ECO:0000313" key="3">
    <source>
        <dbReference type="Proteomes" id="UP001189429"/>
    </source>
</evidence>
<name>A0ABN9QYB3_9DINO</name>
<evidence type="ECO:0000313" key="2">
    <source>
        <dbReference type="EMBL" id="CAK0811379.1"/>
    </source>
</evidence>